<evidence type="ECO:0000313" key="2">
    <source>
        <dbReference type="EMBL" id="TWJ27888.1"/>
    </source>
</evidence>
<feature type="domain" description="Mycothiol-dependent maleylpyruvate isomerase metal-binding" evidence="1">
    <location>
        <begin position="15"/>
        <end position="162"/>
    </location>
</feature>
<gene>
    <name evidence="2" type="ORF">JD81_01388</name>
</gene>
<dbReference type="SUPFAM" id="SSF109854">
    <property type="entry name" value="DinB/YfiT-like putative metalloenzymes"/>
    <property type="match status" value="1"/>
</dbReference>
<dbReference type="Proteomes" id="UP000319728">
    <property type="component" value="Unassembled WGS sequence"/>
</dbReference>
<dbReference type="GO" id="GO:0016853">
    <property type="term" value="F:isomerase activity"/>
    <property type="evidence" value="ECO:0007669"/>
    <property type="project" value="UniProtKB-KW"/>
</dbReference>
<dbReference type="AlphaFoldDB" id="A0A562WCM0"/>
<dbReference type="Pfam" id="PF11716">
    <property type="entry name" value="MDMPI_N"/>
    <property type="match status" value="1"/>
</dbReference>
<keyword evidence="3" id="KW-1185">Reference proteome</keyword>
<dbReference type="Gene3D" id="1.20.120.450">
    <property type="entry name" value="dinb family like domain"/>
    <property type="match status" value="1"/>
</dbReference>
<keyword evidence="2" id="KW-0670">Pyruvate</keyword>
<sequence length="214" mass="22458">MSMNQTRVAYLTAARTAVALIADPEVARCWAEPSALDGLRVGGLAAHLGVQVLRVPTVLDQPAPPGEPLDLLTHFGRVPWVHADPDAEVNVFVRRIGAEMAEAGPEALLAQVTATLDGVAPAVADAPADRVVAVPPGGWGLTLDDYLVTRLLEIAVHCDDLAVSVGIDTPELPAEVIDPVLGLLTRLAVRRHGQPAVLRALSRAERAPADITAI</sequence>
<comment type="caution">
    <text evidence="2">The sequence shown here is derived from an EMBL/GenBank/DDBJ whole genome shotgun (WGS) entry which is preliminary data.</text>
</comment>
<name>A0A562WCM0_9ACTN</name>
<protein>
    <submittedName>
        <fullName evidence="2">Mycothiol maleylpyruvate isomerase-like protein</fullName>
    </submittedName>
</protein>
<evidence type="ECO:0000259" key="1">
    <source>
        <dbReference type="Pfam" id="PF11716"/>
    </source>
</evidence>
<organism evidence="2 3">
    <name type="scientific">Micromonospora sagamiensis</name>
    <dbReference type="NCBI Taxonomy" id="47875"/>
    <lineage>
        <taxon>Bacteria</taxon>
        <taxon>Bacillati</taxon>
        <taxon>Actinomycetota</taxon>
        <taxon>Actinomycetes</taxon>
        <taxon>Micromonosporales</taxon>
        <taxon>Micromonosporaceae</taxon>
        <taxon>Micromonospora</taxon>
    </lineage>
</organism>
<proteinExistence type="predicted"/>
<reference evidence="2 3" key="1">
    <citation type="submission" date="2019-07" db="EMBL/GenBank/DDBJ databases">
        <title>R&amp;d 2014.</title>
        <authorList>
            <person name="Klenk H.-P."/>
        </authorList>
    </citation>
    <scope>NUCLEOTIDE SEQUENCE [LARGE SCALE GENOMIC DNA]</scope>
    <source>
        <strain evidence="2 3">DSM 43912</strain>
    </source>
</reference>
<evidence type="ECO:0000313" key="3">
    <source>
        <dbReference type="Proteomes" id="UP000319728"/>
    </source>
</evidence>
<dbReference type="EMBL" id="VLLP01000001">
    <property type="protein sequence ID" value="TWJ27888.1"/>
    <property type="molecule type" value="Genomic_DNA"/>
</dbReference>
<dbReference type="GO" id="GO:0046872">
    <property type="term" value="F:metal ion binding"/>
    <property type="evidence" value="ECO:0007669"/>
    <property type="project" value="InterPro"/>
</dbReference>
<accession>A0A562WCM0</accession>
<keyword evidence="2" id="KW-0413">Isomerase</keyword>
<dbReference type="InterPro" id="IPR024344">
    <property type="entry name" value="MDMPI_metal-binding"/>
</dbReference>
<dbReference type="InterPro" id="IPR034660">
    <property type="entry name" value="DinB/YfiT-like"/>
</dbReference>